<dbReference type="Proteomes" id="UP001066276">
    <property type="component" value="Chromosome 8"/>
</dbReference>
<feature type="compositionally biased region" description="Basic and acidic residues" evidence="1">
    <location>
        <begin position="65"/>
        <end position="79"/>
    </location>
</feature>
<gene>
    <name evidence="2" type="ORF">NDU88_004321</name>
</gene>
<evidence type="ECO:0000313" key="2">
    <source>
        <dbReference type="EMBL" id="KAJ1116102.1"/>
    </source>
</evidence>
<keyword evidence="3" id="KW-1185">Reference proteome</keyword>
<accession>A0AAV7NN70</accession>
<sequence>MGAGAGARAQGRFASLLVQARNDNDFRMWTCKEVADNLVRLPTLIEEMVGEIRTVSFKPAYHQDQSIRAETESVRDVGTQDKVSSLGNVQERAWVTPKREGQKSPPAQAEGNVEDIGLTVFEQAYQEPGQAPTVSPLP</sequence>
<feature type="region of interest" description="Disordered" evidence="1">
    <location>
        <begin position="63"/>
        <end position="112"/>
    </location>
</feature>
<dbReference type="AlphaFoldDB" id="A0AAV7NN70"/>
<comment type="caution">
    <text evidence="2">The sequence shown here is derived from an EMBL/GenBank/DDBJ whole genome shotgun (WGS) entry which is preliminary data.</text>
</comment>
<name>A0AAV7NN70_PLEWA</name>
<dbReference type="EMBL" id="JANPWB010000012">
    <property type="protein sequence ID" value="KAJ1116102.1"/>
    <property type="molecule type" value="Genomic_DNA"/>
</dbReference>
<organism evidence="2 3">
    <name type="scientific">Pleurodeles waltl</name>
    <name type="common">Iberian ribbed newt</name>
    <dbReference type="NCBI Taxonomy" id="8319"/>
    <lineage>
        <taxon>Eukaryota</taxon>
        <taxon>Metazoa</taxon>
        <taxon>Chordata</taxon>
        <taxon>Craniata</taxon>
        <taxon>Vertebrata</taxon>
        <taxon>Euteleostomi</taxon>
        <taxon>Amphibia</taxon>
        <taxon>Batrachia</taxon>
        <taxon>Caudata</taxon>
        <taxon>Salamandroidea</taxon>
        <taxon>Salamandridae</taxon>
        <taxon>Pleurodelinae</taxon>
        <taxon>Pleurodeles</taxon>
    </lineage>
</organism>
<protein>
    <submittedName>
        <fullName evidence="2">Uncharacterized protein</fullName>
    </submittedName>
</protein>
<reference evidence="2" key="1">
    <citation type="journal article" date="2022" name="bioRxiv">
        <title>Sequencing and chromosome-scale assembly of the giantPleurodeles waltlgenome.</title>
        <authorList>
            <person name="Brown T."/>
            <person name="Elewa A."/>
            <person name="Iarovenko S."/>
            <person name="Subramanian E."/>
            <person name="Araus A.J."/>
            <person name="Petzold A."/>
            <person name="Susuki M."/>
            <person name="Suzuki K.-i.T."/>
            <person name="Hayashi T."/>
            <person name="Toyoda A."/>
            <person name="Oliveira C."/>
            <person name="Osipova E."/>
            <person name="Leigh N.D."/>
            <person name="Simon A."/>
            <person name="Yun M.H."/>
        </authorList>
    </citation>
    <scope>NUCLEOTIDE SEQUENCE</scope>
    <source>
        <strain evidence="2">20211129_DDA</strain>
        <tissue evidence="2">Liver</tissue>
    </source>
</reference>
<evidence type="ECO:0000256" key="1">
    <source>
        <dbReference type="SAM" id="MobiDB-lite"/>
    </source>
</evidence>
<proteinExistence type="predicted"/>
<evidence type="ECO:0000313" key="3">
    <source>
        <dbReference type="Proteomes" id="UP001066276"/>
    </source>
</evidence>